<evidence type="ECO:0000313" key="3">
    <source>
        <dbReference type="EMBL" id="CAG9801707.1"/>
    </source>
</evidence>
<evidence type="ECO:0008006" key="5">
    <source>
        <dbReference type="Google" id="ProtNLM"/>
    </source>
</evidence>
<dbReference type="EMBL" id="OU895878">
    <property type="protein sequence ID" value="CAG9801707.1"/>
    <property type="molecule type" value="Genomic_DNA"/>
</dbReference>
<sequence length="252" mass="28366">MASLIRALSWPLITTTPLESNEKHSNGSNNLSNGKNGKNAPTFQQLMAARRLICRRYYPEAGFGWIVMFVGLIVNTFTHGLQLSAIFFLLPAVIRFQADEVDCLGYQQIIMSISSESSRQTATLPRQDTTVTVSSLSTSYTYLETGDSYSSTLKSNKNCNNNKRKNKNDKKKYRSHSNENFQNLTSCDPKTLETLRTHYYPEEQCWSYVIVIIASFVQIFDHGLHISYGPLLVIILNVFGTSNDVNLPLSGE</sequence>
<feature type="transmembrane region" description="Helical" evidence="2">
    <location>
        <begin position="65"/>
        <end position="90"/>
    </location>
</feature>
<keyword evidence="2" id="KW-1133">Transmembrane helix</keyword>
<proteinExistence type="predicted"/>
<feature type="region of interest" description="Disordered" evidence="1">
    <location>
        <begin position="19"/>
        <end position="38"/>
    </location>
</feature>
<reference evidence="3" key="1">
    <citation type="submission" date="2022-01" db="EMBL/GenBank/DDBJ databases">
        <authorList>
            <person name="King R."/>
        </authorList>
    </citation>
    <scope>NUCLEOTIDE SEQUENCE</scope>
</reference>
<organism evidence="3 4">
    <name type="scientific">Chironomus riparius</name>
    <dbReference type="NCBI Taxonomy" id="315576"/>
    <lineage>
        <taxon>Eukaryota</taxon>
        <taxon>Metazoa</taxon>
        <taxon>Ecdysozoa</taxon>
        <taxon>Arthropoda</taxon>
        <taxon>Hexapoda</taxon>
        <taxon>Insecta</taxon>
        <taxon>Pterygota</taxon>
        <taxon>Neoptera</taxon>
        <taxon>Endopterygota</taxon>
        <taxon>Diptera</taxon>
        <taxon>Nematocera</taxon>
        <taxon>Chironomoidea</taxon>
        <taxon>Chironomidae</taxon>
        <taxon>Chironominae</taxon>
        <taxon>Chironomus</taxon>
    </lineage>
</organism>
<keyword evidence="4" id="KW-1185">Reference proteome</keyword>
<name>A0A9N9RQV3_9DIPT</name>
<evidence type="ECO:0000313" key="4">
    <source>
        <dbReference type="Proteomes" id="UP001153620"/>
    </source>
</evidence>
<evidence type="ECO:0000256" key="1">
    <source>
        <dbReference type="SAM" id="MobiDB-lite"/>
    </source>
</evidence>
<keyword evidence="2" id="KW-0812">Transmembrane</keyword>
<keyword evidence="2" id="KW-0472">Membrane</keyword>
<feature type="region of interest" description="Disordered" evidence="1">
    <location>
        <begin position="154"/>
        <end position="182"/>
    </location>
</feature>
<dbReference type="Proteomes" id="UP001153620">
    <property type="component" value="Chromosome 2"/>
</dbReference>
<dbReference type="OrthoDB" id="6499973at2759"/>
<dbReference type="AlphaFoldDB" id="A0A9N9RQV3"/>
<gene>
    <name evidence="3" type="ORF">CHIRRI_LOCUS4629</name>
</gene>
<reference evidence="3" key="2">
    <citation type="submission" date="2022-10" db="EMBL/GenBank/DDBJ databases">
        <authorList>
            <consortium name="ENA_rothamsted_submissions"/>
            <consortium name="culmorum"/>
            <person name="King R."/>
        </authorList>
    </citation>
    <scope>NUCLEOTIDE SEQUENCE</scope>
</reference>
<accession>A0A9N9RQV3</accession>
<feature type="compositionally biased region" description="Basic residues" evidence="1">
    <location>
        <begin position="162"/>
        <end position="175"/>
    </location>
</feature>
<feature type="compositionally biased region" description="Low complexity" evidence="1">
    <location>
        <begin position="26"/>
        <end position="38"/>
    </location>
</feature>
<protein>
    <recommendedName>
        <fullName evidence="5">Monocarboxylate transporter</fullName>
    </recommendedName>
</protein>
<evidence type="ECO:0000256" key="2">
    <source>
        <dbReference type="SAM" id="Phobius"/>
    </source>
</evidence>